<dbReference type="PANTHER" id="PTHR36595">
    <property type="entry name" value="TRANSMEMBRANE PROTEIN"/>
    <property type="match status" value="1"/>
</dbReference>
<accession>A0A7J7CEE2</accession>
<feature type="compositionally biased region" description="Basic and acidic residues" evidence="1">
    <location>
        <begin position="110"/>
        <end position="127"/>
    </location>
</feature>
<protein>
    <recommendedName>
        <fullName evidence="5">Transmembrane protein</fullName>
    </recommendedName>
</protein>
<evidence type="ECO:0000313" key="3">
    <source>
        <dbReference type="EMBL" id="KAF5732305.1"/>
    </source>
</evidence>
<organism evidence="3 4">
    <name type="scientific">Tripterygium wilfordii</name>
    <name type="common">Thunder God vine</name>
    <dbReference type="NCBI Taxonomy" id="458696"/>
    <lineage>
        <taxon>Eukaryota</taxon>
        <taxon>Viridiplantae</taxon>
        <taxon>Streptophyta</taxon>
        <taxon>Embryophyta</taxon>
        <taxon>Tracheophyta</taxon>
        <taxon>Spermatophyta</taxon>
        <taxon>Magnoliopsida</taxon>
        <taxon>eudicotyledons</taxon>
        <taxon>Gunneridae</taxon>
        <taxon>Pentapetalae</taxon>
        <taxon>rosids</taxon>
        <taxon>fabids</taxon>
        <taxon>Celastrales</taxon>
        <taxon>Celastraceae</taxon>
        <taxon>Tripterygium</taxon>
    </lineage>
</organism>
<proteinExistence type="predicted"/>
<sequence length="127" mass="14279">MFDSTLEFITQAPSNSLIIFCFCILIIVMIIVSSKPSSNFDQEQEIPLSAIHRTRTDYILGTTTDGNKMLNDTSEFSSTQEAPNNYGEKIVTDVSRFSSNQEAPIEDGEENCKDDSNGDDELRRRVE</sequence>
<name>A0A7J7CEE2_TRIWF</name>
<evidence type="ECO:0008006" key="5">
    <source>
        <dbReference type="Google" id="ProtNLM"/>
    </source>
</evidence>
<keyword evidence="4" id="KW-1185">Reference proteome</keyword>
<feature type="transmembrane region" description="Helical" evidence="2">
    <location>
        <begin position="12"/>
        <end position="32"/>
    </location>
</feature>
<keyword evidence="2" id="KW-0812">Transmembrane</keyword>
<comment type="caution">
    <text evidence="3">The sequence shown here is derived from an EMBL/GenBank/DDBJ whole genome shotgun (WGS) entry which is preliminary data.</text>
</comment>
<feature type="compositionally biased region" description="Polar residues" evidence="1">
    <location>
        <begin position="70"/>
        <end position="83"/>
    </location>
</feature>
<feature type="region of interest" description="Disordered" evidence="1">
    <location>
        <begin position="97"/>
        <end position="127"/>
    </location>
</feature>
<evidence type="ECO:0000256" key="1">
    <source>
        <dbReference type="SAM" id="MobiDB-lite"/>
    </source>
</evidence>
<evidence type="ECO:0000256" key="2">
    <source>
        <dbReference type="SAM" id="Phobius"/>
    </source>
</evidence>
<feature type="region of interest" description="Disordered" evidence="1">
    <location>
        <begin position="70"/>
        <end position="89"/>
    </location>
</feature>
<reference evidence="3 4" key="1">
    <citation type="journal article" date="2020" name="Nat. Commun.">
        <title>Genome of Tripterygium wilfordii and identification of cytochrome P450 involved in triptolide biosynthesis.</title>
        <authorList>
            <person name="Tu L."/>
            <person name="Su P."/>
            <person name="Zhang Z."/>
            <person name="Gao L."/>
            <person name="Wang J."/>
            <person name="Hu T."/>
            <person name="Zhou J."/>
            <person name="Zhang Y."/>
            <person name="Zhao Y."/>
            <person name="Liu Y."/>
            <person name="Song Y."/>
            <person name="Tong Y."/>
            <person name="Lu Y."/>
            <person name="Yang J."/>
            <person name="Xu C."/>
            <person name="Jia M."/>
            <person name="Peters R.J."/>
            <person name="Huang L."/>
            <person name="Gao W."/>
        </authorList>
    </citation>
    <scope>NUCLEOTIDE SEQUENCE [LARGE SCALE GENOMIC DNA]</scope>
    <source>
        <strain evidence="4">cv. XIE 37</strain>
        <tissue evidence="3">Leaf</tissue>
    </source>
</reference>
<dbReference type="Proteomes" id="UP000593562">
    <property type="component" value="Unassembled WGS sequence"/>
</dbReference>
<keyword evidence="2" id="KW-1133">Transmembrane helix</keyword>
<evidence type="ECO:0000313" key="4">
    <source>
        <dbReference type="Proteomes" id="UP000593562"/>
    </source>
</evidence>
<gene>
    <name evidence="3" type="ORF">HS088_TW18G00999</name>
</gene>
<dbReference type="PANTHER" id="PTHR36595:SF1">
    <property type="entry name" value="TRANSMEMBRANE PROTEIN"/>
    <property type="match status" value="1"/>
</dbReference>
<dbReference type="AlphaFoldDB" id="A0A7J7CEE2"/>
<dbReference type="InParanoid" id="A0A7J7CEE2"/>
<keyword evidence="2" id="KW-0472">Membrane</keyword>
<dbReference type="EMBL" id="JAAARO010000018">
    <property type="protein sequence ID" value="KAF5732305.1"/>
    <property type="molecule type" value="Genomic_DNA"/>
</dbReference>